<dbReference type="GO" id="GO:0006999">
    <property type="term" value="P:nuclear pore organization"/>
    <property type="evidence" value="ECO:0007669"/>
    <property type="project" value="TreeGrafter"/>
</dbReference>
<feature type="compositionally biased region" description="Pro residues" evidence="13">
    <location>
        <begin position="223"/>
        <end position="248"/>
    </location>
</feature>
<protein>
    <recommendedName>
        <fullName evidence="17">Nucleoporin protein Ndc1-Nup</fullName>
    </recommendedName>
</protein>
<dbReference type="GO" id="GO:0005816">
    <property type="term" value="C:spindle pole body"/>
    <property type="evidence" value="ECO:0007669"/>
    <property type="project" value="TreeGrafter"/>
</dbReference>
<dbReference type="GO" id="GO:0070631">
    <property type="term" value="P:spindle pole body localization"/>
    <property type="evidence" value="ECO:0007669"/>
    <property type="project" value="TreeGrafter"/>
</dbReference>
<dbReference type="GO" id="GO:0015031">
    <property type="term" value="P:protein transport"/>
    <property type="evidence" value="ECO:0007669"/>
    <property type="project" value="UniProtKB-KW"/>
</dbReference>
<feature type="compositionally biased region" description="Low complexity" evidence="13">
    <location>
        <begin position="307"/>
        <end position="326"/>
    </location>
</feature>
<dbReference type="GO" id="GO:0030674">
    <property type="term" value="F:protein-macromolecule adaptor activity"/>
    <property type="evidence" value="ECO:0007669"/>
    <property type="project" value="TreeGrafter"/>
</dbReference>
<keyword evidence="6" id="KW-0509">mRNA transport</keyword>
<reference evidence="15 16" key="1">
    <citation type="submission" date="2014-04" db="EMBL/GenBank/DDBJ databases">
        <authorList>
            <consortium name="DOE Joint Genome Institute"/>
            <person name="Kuo A."/>
            <person name="Girlanda M."/>
            <person name="Perotto S."/>
            <person name="Kohler A."/>
            <person name="Nagy L.G."/>
            <person name="Floudas D."/>
            <person name="Copeland A."/>
            <person name="Barry K.W."/>
            <person name="Cichocki N."/>
            <person name="Veneault-Fourrey C."/>
            <person name="LaButti K."/>
            <person name="Lindquist E.A."/>
            <person name="Lipzen A."/>
            <person name="Lundell T."/>
            <person name="Morin E."/>
            <person name="Murat C."/>
            <person name="Sun H."/>
            <person name="Tunlid A."/>
            <person name="Henrissat B."/>
            <person name="Grigoriev I.V."/>
            <person name="Hibbett D.S."/>
            <person name="Martin F."/>
            <person name="Nordberg H.P."/>
            <person name="Cantor M.N."/>
            <person name="Hua S.X."/>
        </authorList>
    </citation>
    <scope>NUCLEOTIDE SEQUENCE [LARGE SCALE GENOMIC DNA]</scope>
    <source>
        <strain evidence="15 16">MUT 4182</strain>
    </source>
</reference>
<evidence type="ECO:0000256" key="7">
    <source>
        <dbReference type="ARBA" id="ARBA00022927"/>
    </source>
</evidence>
<evidence type="ECO:0000256" key="13">
    <source>
        <dbReference type="SAM" id="MobiDB-lite"/>
    </source>
</evidence>
<keyword evidence="12" id="KW-0539">Nucleus</keyword>
<name>A0A0C3QRC4_9AGAM</name>
<feature type="region of interest" description="Disordered" evidence="13">
    <location>
        <begin position="303"/>
        <end position="326"/>
    </location>
</feature>
<reference evidence="16" key="2">
    <citation type="submission" date="2015-01" db="EMBL/GenBank/DDBJ databases">
        <title>Evolutionary Origins and Diversification of the Mycorrhizal Mutualists.</title>
        <authorList>
            <consortium name="DOE Joint Genome Institute"/>
            <consortium name="Mycorrhizal Genomics Consortium"/>
            <person name="Kohler A."/>
            <person name="Kuo A."/>
            <person name="Nagy L.G."/>
            <person name="Floudas D."/>
            <person name="Copeland A."/>
            <person name="Barry K.W."/>
            <person name="Cichocki N."/>
            <person name="Veneault-Fourrey C."/>
            <person name="LaButti K."/>
            <person name="Lindquist E.A."/>
            <person name="Lipzen A."/>
            <person name="Lundell T."/>
            <person name="Morin E."/>
            <person name="Murat C."/>
            <person name="Riley R."/>
            <person name="Ohm R."/>
            <person name="Sun H."/>
            <person name="Tunlid A."/>
            <person name="Henrissat B."/>
            <person name="Grigoriev I.V."/>
            <person name="Hibbett D.S."/>
            <person name="Martin F."/>
        </authorList>
    </citation>
    <scope>NUCLEOTIDE SEQUENCE [LARGE SCALE GENOMIC DNA]</scope>
    <source>
        <strain evidence="16">MUT 4182</strain>
    </source>
</reference>
<keyword evidence="5 14" id="KW-0812">Transmembrane</keyword>
<dbReference type="GO" id="GO:0031965">
    <property type="term" value="C:nuclear membrane"/>
    <property type="evidence" value="ECO:0007669"/>
    <property type="project" value="UniProtKB-SubCell"/>
</dbReference>
<evidence type="ECO:0000256" key="1">
    <source>
        <dbReference type="ARBA" id="ARBA00004232"/>
    </source>
</evidence>
<comment type="subcellular location">
    <subcellularLocation>
        <location evidence="1">Nucleus membrane</location>
        <topology evidence="1">Multi-pass membrane protein</topology>
    </subcellularLocation>
    <subcellularLocation>
        <location evidence="2">Nucleus</location>
        <location evidence="2">Nuclear pore complex</location>
    </subcellularLocation>
</comment>
<feature type="transmembrane region" description="Helical" evidence="14">
    <location>
        <begin position="98"/>
        <end position="122"/>
    </location>
</feature>
<dbReference type="Pfam" id="PF09531">
    <property type="entry name" value="Ndc1_Nup"/>
    <property type="match status" value="1"/>
</dbReference>
<sequence>MLAFVYGLRTLVLQSWTLRWSLRLHVMFLQFIGLQDQTIQTMFIQRINREATSVAKWTGISSSLFVLLYLIFSRWFFRGLLWLYVFRPFIHNFVWSRVRVVSLGLIWKMLLLNTATSLLWLVSESLFSANATQPLSISQHASKPVNCLINGLESKSSAGYFQFFAFHELFSISQDPKAAPRRKAIFSELRGAGAGGAWGSICREILLVLGKDYQTILNRGKPAAPPKPATTAVPPPPAPPGTSIPPRTPSKLQKAQYAPLQRSPTEKIMDGLEYSVHAADAALSHIPKMIDQGKQLSRSISGRLGQSTSATPAPSTSAPSSAAPSTPFTLVQRSSALGAQALGDANARLPTQLRWLIGGVGNGVRHIYTGIGEETTDRKIDMILPNLELDVWAIKALCNFTAASFAEDPYGIVQRDIPRILEALLLLKQALEESIAEFQCDEFNERVGPLRTAIGSGLHLVISTFHDRLSAFRFPPTIAKKLQDLIDVSP</sequence>
<dbReference type="OrthoDB" id="67850at2759"/>
<keyword evidence="10" id="KW-0906">Nuclear pore complex</keyword>
<keyword evidence="16" id="KW-1185">Reference proteome</keyword>
<feature type="transmembrane region" description="Helical" evidence="14">
    <location>
        <begin position="64"/>
        <end position="86"/>
    </location>
</feature>
<dbReference type="HOGENOM" id="CLU_556902_0_0_1"/>
<evidence type="ECO:0000256" key="5">
    <source>
        <dbReference type="ARBA" id="ARBA00022692"/>
    </source>
</evidence>
<evidence type="ECO:0000256" key="4">
    <source>
        <dbReference type="ARBA" id="ARBA00022448"/>
    </source>
</evidence>
<comment type="similarity">
    <text evidence="3">Belongs to the NDC1 family.</text>
</comment>
<dbReference type="GO" id="GO:0051028">
    <property type="term" value="P:mRNA transport"/>
    <property type="evidence" value="ECO:0007669"/>
    <property type="project" value="UniProtKB-KW"/>
</dbReference>
<evidence type="ECO:0000256" key="2">
    <source>
        <dbReference type="ARBA" id="ARBA00004567"/>
    </source>
</evidence>
<evidence type="ECO:0000256" key="11">
    <source>
        <dbReference type="ARBA" id="ARBA00023136"/>
    </source>
</evidence>
<evidence type="ECO:0000256" key="10">
    <source>
        <dbReference type="ARBA" id="ARBA00023132"/>
    </source>
</evidence>
<gene>
    <name evidence="15" type="ORF">M407DRAFT_224661</name>
</gene>
<keyword evidence="4" id="KW-0813">Transport</keyword>
<evidence type="ECO:0000256" key="6">
    <source>
        <dbReference type="ARBA" id="ARBA00022816"/>
    </source>
</evidence>
<evidence type="ECO:0000256" key="14">
    <source>
        <dbReference type="SAM" id="Phobius"/>
    </source>
</evidence>
<keyword evidence="9" id="KW-0811">Translocation</keyword>
<dbReference type="InterPro" id="IPR019049">
    <property type="entry name" value="Nucleoporin_prot_Ndc1/Nup"/>
</dbReference>
<evidence type="ECO:0000313" key="16">
    <source>
        <dbReference type="Proteomes" id="UP000054248"/>
    </source>
</evidence>
<keyword evidence="11 14" id="KW-0472">Membrane</keyword>
<proteinExistence type="inferred from homology"/>
<evidence type="ECO:0008006" key="17">
    <source>
        <dbReference type="Google" id="ProtNLM"/>
    </source>
</evidence>
<dbReference type="GO" id="GO:0070762">
    <property type="term" value="C:nuclear pore transmembrane ring"/>
    <property type="evidence" value="ECO:0007669"/>
    <property type="project" value="TreeGrafter"/>
</dbReference>
<accession>A0A0C3QRC4</accession>
<dbReference type="PANTHER" id="PTHR13269:SF6">
    <property type="entry name" value="NUCLEOPORIN NDC1"/>
    <property type="match status" value="1"/>
</dbReference>
<evidence type="ECO:0000256" key="12">
    <source>
        <dbReference type="ARBA" id="ARBA00023242"/>
    </source>
</evidence>
<dbReference type="PANTHER" id="PTHR13269">
    <property type="entry name" value="NUCLEOPORIN NDC1"/>
    <property type="match status" value="1"/>
</dbReference>
<feature type="region of interest" description="Disordered" evidence="13">
    <location>
        <begin position="219"/>
        <end position="263"/>
    </location>
</feature>
<dbReference type="EMBL" id="KN822973">
    <property type="protein sequence ID" value="KIO30299.1"/>
    <property type="molecule type" value="Genomic_DNA"/>
</dbReference>
<dbReference type="AlphaFoldDB" id="A0A0C3QRC4"/>
<evidence type="ECO:0000313" key="15">
    <source>
        <dbReference type="EMBL" id="KIO30299.1"/>
    </source>
</evidence>
<evidence type="ECO:0000256" key="3">
    <source>
        <dbReference type="ARBA" id="ARBA00005760"/>
    </source>
</evidence>
<evidence type="ECO:0000256" key="8">
    <source>
        <dbReference type="ARBA" id="ARBA00022989"/>
    </source>
</evidence>
<keyword evidence="7" id="KW-0653">Protein transport</keyword>
<dbReference type="Proteomes" id="UP000054248">
    <property type="component" value="Unassembled WGS sequence"/>
</dbReference>
<keyword evidence="8 14" id="KW-1133">Transmembrane helix</keyword>
<organism evidence="15 16">
    <name type="scientific">Tulasnella calospora MUT 4182</name>
    <dbReference type="NCBI Taxonomy" id="1051891"/>
    <lineage>
        <taxon>Eukaryota</taxon>
        <taxon>Fungi</taxon>
        <taxon>Dikarya</taxon>
        <taxon>Basidiomycota</taxon>
        <taxon>Agaricomycotina</taxon>
        <taxon>Agaricomycetes</taxon>
        <taxon>Cantharellales</taxon>
        <taxon>Tulasnellaceae</taxon>
        <taxon>Tulasnella</taxon>
    </lineage>
</organism>
<dbReference type="STRING" id="1051891.A0A0C3QRC4"/>
<evidence type="ECO:0000256" key="9">
    <source>
        <dbReference type="ARBA" id="ARBA00023010"/>
    </source>
</evidence>